<feature type="transmembrane region" description="Helical" evidence="1">
    <location>
        <begin position="216"/>
        <end position="239"/>
    </location>
</feature>
<accession>A0A644W872</accession>
<evidence type="ECO:0000259" key="2">
    <source>
        <dbReference type="Pfam" id="PF09972"/>
    </source>
</evidence>
<keyword evidence="1" id="KW-0472">Membrane</keyword>
<feature type="transmembrane region" description="Helical" evidence="1">
    <location>
        <begin position="464"/>
        <end position="487"/>
    </location>
</feature>
<name>A0A644W872_9ZZZZ</name>
<dbReference type="InterPro" id="IPR018702">
    <property type="entry name" value="DUF2207"/>
</dbReference>
<gene>
    <name evidence="4" type="ORF">SDC9_45890</name>
</gene>
<feature type="domain" description="Predicted membrane protein YciQ-like C-terminal" evidence="3">
    <location>
        <begin position="253"/>
        <end position="419"/>
    </location>
</feature>
<feature type="domain" description="DUF2207" evidence="2">
    <location>
        <begin position="26"/>
        <end position="202"/>
    </location>
</feature>
<dbReference type="Pfam" id="PF20990">
    <property type="entry name" value="DUF2207_C"/>
    <property type="match status" value="1"/>
</dbReference>
<dbReference type="AlphaFoldDB" id="A0A644W872"/>
<feature type="transmembrane region" description="Helical" evidence="1">
    <location>
        <begin position="373"/>
        <end position="394"/>
    </location>
</feature>
<proteinExistence type="predicted"/>
<evidence type="ECO:0000313" key="4">
    <source>
        <dbReference type="EMBL" id="MPL99670.1"/>
    </source>
</evidence>
<evidence type="ECO:0008006" key="5">
    <source>
        <dbReference type="Google" id="ProtNLM"/>
    </source>
</evidence>
<feature type="transmembrane region" description="Helical" evidence="1">
    <location>
        <begin position="437"/>
        <end position="458"/>
    </location>
</feature>
<protein>
    <recommendedName>
        <fullName evidence="5">DUF2207 domain-containing protein</fullName>
    </recommendedName>
</protein>
<dbReference type="Pfam" id="PF09972">
    <property type="entry name" value="DUF2207"/>
    <property type="match status" value="1"/>
</dbReference>
<dbReference type="EMBL" id="VSSQ01000681">
    <property type="protein sequence ID" value="MPL99670.1"/>
    <property type="molecule type" value="Genomic_DNA"/>
</dbReference>
<dbReference type="InterPro" id="IPR048389">
    <property type="entry name" value="YciQ-like_C"/>
</dbReference>
<reference evidence="4" key="1">
    <citation type="submission" date="2019-08" db="EMBL/GenBank/DDBJ databases">
        <authorList>
            <person name="Kucharzyk K."/>
            <person name="Murdoch R.W."/>
            <person name="Higgins S."/>
            <person name="Loffler F."/>
        </authorList>
    </citation>
    <scope>NUCLEOTIDE SEQUENCE</scope>
</reference>
<feature type="transmembrane region" description="Helical" evidence="1">
    <location>
        <begin position="400"/>
        <end position="417"/>
    </location>
</feature>
<evidence type="ECO:0000259" key="3">
    <source>
        <dbReference type="Pfam" id="PF20990"/>
    </source>
</evidence>
<organism evidence="4">
    <name type="scientific">bioreactor metagenome</name>
    <dbReference type="NCBI Taxonomy" id="1076179"/>
    <lineage>
        <taxon>unclassified sequences</taxon>
        <taxon>metagenomes</taxon>
        <taxon>ecological metagenomes</taxon>
    </lineage>
</organism>
<comment type="caution">
    <text evidence="4">The sequence shown here is derived from an EMBL/GenBank/DDBJ whole genome shotgun (WGS) entry which is preliminary data.</text>
</comment>
<sequence length="619" mass="68939">MKRTLLLVILIVCSLSLLFAQDYVFERFHLEMEAALDNSYAVKEQIVANFSTPRHGIFREIPIRFGKVRVKLKDLQSNEPIKEDSVSSDWVTFRLGSENRTVTGLKEYLIGYTYAIGDDRNDEYDEFYYNLVGPGWQAPIKEMTFRITFPKPVDPSMVFLTGGSYGSTAQRGVFTLGSDGRTIEGKASNLLPGEALTLRVQMEEGYFSEVKPFVDYTIPASIISWLVALLAGFHALMLFRRYGREELFIPVVRFDPPEGLSPMEVGYLADGVVDNKDVTSMLFTWADQGCLTIEEQAKKEFLFTKLSEPATTKAHEKKLFDAFFACGDGTTVTLKQLEKGRFAEALMKAKTDVHAYFKGERRLNDSTAEKKRVIAMLYGALVVVLNAIASTIAYISAETVPFLVIGFFSMAIALLSASRLSSTWVMSSPAKKTIKFFALALFCIAMFGFAFMFEYAVLEHSLPYSTVMSLAVVLFPVYFGFLTIMTAKRSAYAQAKLEQIVGYKEFISKVEMDKLKMMIDSDPQIFYHVLGFAIVLGLEDVWAKKFAKIAIEQPSWYVGSRPIRDAVFYSALSHRLHGSVMEKAVYTQAKGGSRSPIHSSFGSSGFSGGGFGGGGGGAW</sequence>
<evidence type="ECO:0000256" key="1">
    <source>
        <dbReference type="SAM" id="Phobius"/>
    </source>
</evidence>
<keyword evidence="1" id="KW-0812">Transmembrane</keyword>
<keyword evidence="1" id="KW-1133">Transmembrane helix</keyword>